<dbReference type="InterPro" id="IPR033562">
    <property type="entry name" value="PLPL"/>
</dbReference>
<evidence type="ECO:0000256" key="2">
    <source>
        <dbReference type="ARBA" id="ARBA00022801"/>
    </source>
</evidence>
<dbReference type="PROSITE" id="PS51635">
    <property type="entry name" value="PNPLA"/>
    <property type="match status" value="1"/>
</dbReference>
<proteinExistence type="predicted"/>
<dbReference type="Pfam" id="PF01734">
    <property type="entry name" value="Patatin"/>
    <property type="match status" value="1"/>
</dbReference>
<evidence type="ECO:0000313" key="8">
    <source>
        <dbReference type="Proteomes" id="UP001458880"/>
    </source>
</evidence>
<feature type="short sequence motif" description="DGA/G" evidence="4">
    <location>
        <begin position="144"/>
        <end position="146"/>
    </location>
</feature>
<protein>
    <recommendedName>
        <fullName evidence="1">triacylglycerol lipase</fullName>
        <ecNumber evidence="1">3.1.1.3</ecNumber>
    </recommendedName>
</protein>
<reference evidence="7 8" key="1">
    <citation type="journal article" date="2024" name="BMC Genomics">
        <title>De novo assembly and annotation of Popillia japonica's genome with initial clues to its potential as an invasive pest.</title>
        <authorList>
            <person name="Cucini C."/>
            <person name="Boschi S."/>
            <person name="Funari R."/>
            <person name="Cardaioli E."/>
            <person name="Iannotti N."/>
            <person name="Marturano G."/>
            <person name="Paoli F."/>
            <person name="Bruttini M."/>
            <person name="Carapelli A."/>
            <person name="Frati F."/>
            <person name="Nardi F."/>
        </authorList>
    </citation>
    <scope>NUCLEOTIDE SEQUENCE [LARGE SCALE GENOMIC DNA]</scope>
    <source>
        <strain evidence="7">DMR45628</strain>
    </source>
</reference>
<dbReference type="EMBL" id="JASPKY010000022">
    <property type="protein sequence ID" value="KAK9752171.1"/>
    <property type="molecule type" value="Genomic_DNA"/>
</dbReference>
<evidence type="ECO:0000313" key="7">
    <source>
        <dbReference type="EMBL" id="KAK9752171.1"/>
    </source>
</evidence>
<dbReference type="SUPFAM" id="SSF52151">
    <property type="entry name" value="FabD/lysophospholipase-like"/>
    <property type="match status" value="1"/>
</dbReference>
<keyword evidence="3" id="KW-0443">Lipid metabolism</keyword>
<sequence>MLRIADVDSMELSYMILNVYTLPVNQQVLYTIPGNCIHYLGDFTSDVLRVATEARSRSLGPFHPSFNVQKLLLEGLEKFLPDNAHLMVNGKLHISLTRVYDGKNVIVSQFNSKEDLIAALNASCFIPFFSGILPPKFQGVRYMDGGFSDNLPTLDENTITVSPFCGESDICPRDDSMQLFHINLANTSIEISKHNIYRFARILFPPKPEVLSNICKQGFDDALRFLHRNNLINCTRCLAVQSTFVIQKTIEESIEYDPQCNECIVHRQEALVSNLPDTVLTIFQDAIDTANKGLINWIFKHRGMKLLSVLSLPYSLPADVMYATFTNIVADTFEIRKFQYRIVGNAYLTSRNRSQTRYALSDCQRFMTTTPSVGNKIWEASKYFLDQLSGAMNKMTNKPRQLSAKIACRLAITEYKDDLDIESFQHGDVETTSQVNLNFTLDLDKDERTMKETETPHVLANKILSRRSSLTLNATSDVSIGEDTFEHILQATQHHEALWTYYYLDENNKVKVTEIFDVTDSDSPIVQSAKEREINQQLQFDDDWNNSTWTSSPDEHSFLRLEDRSRSLAEISEYSIDDIHDNCNLFSDPESEWAGTLRVDEPEDEDNLHMQATDSRPESDQPNDFQSASVLRTPYRVPAFTYRTVIDHESMFLFTTTVILANLVSGIKSNNASNYDNCTMVNHAFGFSISNFTYCAITNSHPIKLCQECVNKYIDVLSSFQNLTKSTDKNGTACYEEYIGLDRLEIIETMYIDVRTLWNTGKCDECFIIDNGTLTPQPSNQTLKFYELYEKTALCIKTELMVNDTKSMCEKCITLYIELNDYYDSISNINQEIANCMDIVDLMNGTRTSWSKQCCRYRHHEEYVFIISTCLVL</sequence>
<evidence type="ECO:0000256" key="3">
    <source>
        <dbReference type="ARBA" id="ARBA00023098"/>
    </source>
</evidence>
<evidence type="ECO:0000256" key="5">
    <source>
        <dbReference type="SAM" id="MobiDB-lite"/>
    </source>
</evidence>
<dbReference type="Proteomes" id="UP001458880">
    <property type="component" value="Unassembled WGS sequence"/>
</dbReference>
<name>A0AAW1N095_POPJA</name>
<dbReference type="GO" id="GO:0004806">
    <property type="term" value="F:triacylglycerol lipase activity"/>
    <property type="evidence" value="ECO:0007669"/>
    <property type="project" value="UniProtKB-EC"/>
</dbReference>
<comment type="caution">
    <text evidence="4">Lacks conserved residue(s) required for the propagation of feature annotation.</text>
</comment>
<dbReference type="GO" id="GO:0005811">
    <property type="term" value="C:lipid droplet"/>
    <property type="evidence" value="ECO:0007669"/>
    <property type="project" value="TreeGrafter"/>
</dbReference>
<evidence type="ECO:0000256" key="4">
    <source>
        <dbReference type="PROSITE-ProRule" id="PRU01161"/>
    </source>
</evidence>
<feature type="region of interest" description="Disordered" evidence="5">
    <location>
        <begin position="602"/>
        <end position="627"/>
    </location>
</feature>
<keyword evidence="7" id="KW-0472">Membrane</keyword>
<dbReference type="GO" id="GO:0019433">
    <property type="term" value="P:triglyceride catabolic process"/>
    <property type="evidence" value="ECO:0007669"/>
    <property type="project" value="TreeGrafter"/>
</dbReference>
<dbReference type="FunFam" id="3.40.1090.10:FF:000003">
    <property type="entry name" value="Patatin-like phospholipase domain-containing protein 2"/>
    <property type="match status" value="1"/>
</dbReference>
<organism evidence="7 8">
    <name type="scientific">Popillia japonica</name>
    <name type="common">Japanese beetle</name>
    <dbReference type="NCBI Taxonomy" id="7064"/>
    <lineage>
        <taxon>Eukaryota</taxon>
        <taxon>Metazoa</taxon>
        <taxon>Ecdysozoa</taxon>
        <taxon>Arthropoda</taxon>
        <taxon>Hexapoda</taxon>
        <taxon>Insecta</taxon>
        <taxon>Pterygota</taxon>
        <taxon>Neoptera</taxon>
        <taxon>Endopterygota</taxon>
        <taxon>Coleoptera</taxon>
        <taxon>Polyphaga</taxon>
        <taxon>Scarabaeiformia</taxon>
        <taxon>Scarabaeidae</taxon>
        <taxon>Rutelinae</taxon>
        <taxon>Popillia</taxon>
    </lineage>
</organism>
<dbReference type="GO" id="GO:0055088">
    <property type="term" value="P:lipid homeostasis"/>
    <property type="evidence" value="ECO:0007669"/>
    <property type="project" value="TreeGrafter"/>
</dbReference>
<keyword evidence="8" id="KW-1185">Reference proteome</keyword>
<dbReference type="InterPro" id="IPR002641">
    <property type="entry name" value="PNPLA_dom"/>
</dbReference>
<dbReference type="InterPro" id="IPR019172">
    <property type="entry name" value="Osteopetrosis-assoc_TM_1"/>
</dbReference>
<keyword evidence="7" id="KW-0812">Transmembrane</keyword>
<dbReference type="AlphaFoldDB" id="A0AAW1N095"/>
<comment type="caution">
    <text evidence="7">The sequence shown here is derived from an EMBL/GenBank/DDBJ whole genome shotgun (WGS) entry which is preliminary data.</text>
</comment>
<evidence type="ECO:0000256" key="1">
    <source>
        <dbReference type="ARBA" id="ARBA00013279"/>
    </source>
</evidence>
<accession>A0AAW1N095</accession>
<dbReference type="PANTHER" id="PTHR12406:SF41">
    <property type="entry name" value="BRUMMER, ISOFORM B-RELATED"/>
    <property type="match status" value="1"/>
</dbReference>
<dbReference type="Pfam" id="PF09777">
    <property type="entry name" value="OSTMP1"/>
    <property type="match status" value="1"/>
</dbReference>
<evidence type="ECO:0000259" key="6">
    <source>
        <dbReference type="PROSITE" id="PS51635"/>
    </source>
</evidence>
<feature type="compositionally biased region" description="Polar residues" evidence="5">
    <location>
        <begin position="610"/>
        <end position="627"/>
    </location>
</feature>
<feature type="domain" description="PNPLA" evidence="6">
    <location>
        <begin position="1"/>
        <end position="157"/>
    </location>
</feature>
<dbReference type="EC" id="3.1.1.3" evidence="1"/>
<dbReference type="PANTHER" id="PTHR12406">
    <property type="entry name" value="CALCIUM-INDEPENDENT PHOSPHOLIPASE A2 IPLA2 -RELATED"/>
    <property type="match status" value="1"/>
</dbReference>
<dbReference type="InterPro" id="IPR016035">
    <property type="entry name" value="Acyl_Trfase/lysoPLipase"/>
</dbReference>
<dbReference type="GO" id="GO:0016020">
    <property type="term" value="C:membrane"/>
    <property type="evidence" value="ECO:0007669"/>
    <property type="project" value="TreeGrafter"/>
</dbReference>
<keyword evidence="2" id="KW-0378">Hydrolase</keyword>
<dbReference type="Gene3D" id="3.40.1090.10">
    <property type="entry name" value="Cytosolic phospholipase A2 catalytic domain"/>
    <property type="match status" value="1"/>
</dbReference>
<gene>
    <name evidence="7" type="ORF">QE152_g4407</name>
</gene>
<dbReference type="GO" id="GO:0005737">
    <property type="term" value="C:cytoplasm"/>
    <property type="evidence" value="ECO:0007669"/>
    <property type="project" value="TreeGrafter"/>
</dbReference>